<feature type="compositionally biased region" description="Basic and acidic residues" evidence="2">
    <location>
        <begin position="331"/>
        <end position="379"/>
    </location>
</feature>
<evidence type="ECO:0000256" key="1">
    <source>
        <dbReference type="PROSITE-ProRule" id="PRU00176"/>
    </source>
</evidence>
<gene>
    <name evidence="4" type="ORF">TTRE_0000581801</name>
</gene>
<keyword evidence="5" id="KW-1185">Reference proteome</keyword>
<protein>
    <submittedName>
        <fullName evidence="4">Splicing factor, arginine:serine rich</fullName>
    </submittedName>
</protein>
<proteinExistence type="predicted"/>
<evidence type="ECO:0000313" key="5">
    <source>
        <dbReference type="Proteomes" id="UP000030665"/>
    </source>
</evidence>
<dbReference type="CDD" id="cd12259">
    <property type="entry name" value="RRM_SRSF11_SREK1"/>
    <property type="match status" value="1"/>
</dbReference>
<evidence type="ECO:0000313" key="4">
    <source>
        <dbReference type="EMBL" id="CDW57526.1"/>
    </source>
</evidence>
<dbReference type="PANTHER" id="PTHR32343:SF22">
    <property type="entry name" value="LD29830P"/>
    <property type="match status" value="1"/>
</dbReference>
<evidence type="ECO:0000259" key="3">
    <source>
        <dbReference type="PROSITE" id="PS50102"/>
    </source>
</evidence>
<dbReference type="Proteomes" id="UP000030665">
    <property type="component" value="Unassembled WGS sequence"/>
</dbReference>
<dbReference type="GO" id="GO:0005654">
    <property type="term" value="C:nucleoplasm"/>
    <property type="evidence" value="ECO:0007669"/>
    <property type="project" value="TreeGrafter"/>
</dbReference>
<keyword evidence="1" id="KW-0694">RNA-binding</keyword>
<accession>A0A077ZB28</accession>
<feature type="compositionally biased region" description="Basic residues" evidence="2">
    <location>
        <begin position="271"/>
        <end position="330"/>
    </location>
</feature>
<dbReference type="GO" id="GO:0003723">
    <property type="term" value="F:RNA binding"/>
    <property type="evidence" value="ECO:0007669"/>
    <property type="project" value="UniProtKB-UniRule"/>
</dbReference>
<dbReference type="InterPro" id="IPR012677">
    <property type="entry name" value="Nucleotide-bd_a/b_plait_sf"/>
</dbReference>
<reference evidence="4" key="1">
    <citation type="submission" date="2014-01" db="EMBL/GenBank/DDBJ databases">
        <authorList>
            <person name="Aslett M."/>
        </authorList>
    </citation>
    <scope>NUCLEOTIDE SEQUENCE</scope>
</reference>
<dbReference type="SUPFAM" id="SSF54928">
    <property type="entry name" value="RNA-binding domain, RBD"/>
    <property type="match status" value="2"/>
</dbReference>
<feature type="compositionally biased region" description="Basic and acidic residues" evidence="2">
    <location>
        <begin position="513"/>
        <end position="522"/>
    </location>
</feature>
<feature type="compositionally biased region" description="Basic and acidic residues" evidence="2">
    <location>
        <begin position="246"/>
        <end position="270"/>
    </location>
</feature>
<feature type="compositionally biased region" description="Basic and acidic residues" evidence="2">
    <location>
        <begin position="457"/>
        <end position="466"/>
    </location>
</feature>
<feature type="domain" description="RRM" evidence="3">
    <location>
        <begin position="160"/>
        <end position="243"/>
    </location>
</feature>
<feature type="compositionally biased region" description="Basic residues" evidence="2">
    <location>
        <begin position="535"/>
        <end position="549"/>
    </location>
</feature>
<dbReference type="OrthoDB" id="7763451at2759"/>
<dbReference type="SMART" id="SM00360">
    <property type="entry name" value="RRM"/>
    <property type="match status" value="2"/>
</dbReference>
<feature type="compositionally biased region" description="Basic and acidic residues" evidence="2">
    <location>
        <begin position="394"/>
        <end position="407"/>
    </location>
</feature>
<dbReference type="STRING" id="36087.A0A077ZB28"/>
<dbReference type="InterPro" id="IPR035979">
    <property type="entry name" value="RBD_domain_sf"/>
</dbReference>
<dbReference type="PROSITE" id="PS50102">
    <property type="entry name" value="RRM"/>
    <property type="match status" value="1"/>
</dbReference>
<dbReference type="AlphaFoldDB" id="A0A077ZB28"/>
<feature type="compositionally biased region" description="Polar residues" evidence="2">
    <location>
        <begin position="555"/>
        <end position="565"/>
    </location>
</feature>
<sequence>MGEEGTTVVQISNISPSSSRDQLYHMFSYFGRIQEFKIYPSDANPISAFSQSKICYIRYERPHSVATAQHMTNTVFVDRALVCVPIPEGEIPSEDTALKLGGPSLPGQRQLPPGVNSTIKTIGKRQVTITHDPKLSAFGLPLYPPLPAQMDESKVEEIRRTIYVSGIPKESDPKDVIHFLGKNIGEVMYLRMAGPEDLPCRYAYVEFSSQHSIPIALQKSGMEYNGAALQFHHSTVAVIKPQTKLLDPEDKDGQDAQLDSKRGSSKERSSHRSRSHRHRCHEHRRSRSKSRRHRSRSSRHSHRSRHRSSGRRKRSRTRSRQRRKSGSRSSRRSESREKSSRVSSKNRKDSAASDRRSQRSKEEKESPRDDRSNEKEKNASKGSPSEVDSMLSTEGDRREPLSEKASDYPELATTNDADEVMFGPPSPNRMFPDSSRDIVEETATVEMEPAEAVGSNGRDESSDFKEPFQLNSPSSLTRVPADKLGKDNGSNEENIGFSRSKRKKSCTPSSSHGRRDRDDDRRSSKKERKKSDRRKEKKSKRSKHKHRRRNESDVSRSSASHQSSD</sequence>
<dbReference type="PANTHER" id="PTHR32343">
    <property type="entry name" value="SERINE/ARGININE-RICH SPLICING FACTOR"/>
    <property type="match status" value="1"/>
</dbReference>
<feature type="region of interest" description="Disordered" evidence="2">
    <location>
        <begin position="243"/>
        <end position="565"/>
    </location>
</feature>
<dbReference type="InterPro" id="IPR000504">
    <property type="entry name" value="RRM_dom"/>
</dbReference>
<organism evidence="4 5">
    <name type="scientific">Trichuris trichiura</name>
    <name type="common">Whipworm</name>
    <name type="synonym">Trichocephalus trichiurus</name>
    <dbReference type="NCBI Taxonomy" id="36087"/>
    <lineage>
        <taxon>Eukaryota</taxon>
        <taxon>Metazoa</taxon>
        <taxon>Ecdysozoa</taxon>
        <taxon>Nematoda</taxon>
        <taxon>Enoplea</taxon>
        <taxon>Dorylaimia</taxon>
        <taxon>Trichinellida</taxon>
        <taxon>Trichuridae</taxon>
        <taxon>Trichuris</taxon>
    </lineage>
</organism>
<dbReference type="EMBL" id="HG806174">
    <property type="protein sequence ID" value="CDW57526.1"/>
    <property type="molecule type" value="Genomic_DNA"/>
</dbReference>
<name>A0A077ZB28_TRITR</name>
<dbReference type="Gene3D" id="3.30.70.330">
    <property type="match status" value="2"/>
</dbReference>
<evidence type="ECO:0000256" key="2">
    <source>
        <dbReference type="SAM" id="MobiDB-lite"/>
    </source>
</evidence>
<reference evidence="4" key="2">
    <citation type="submission" date="2014-03" db="EMBL/GenBank/DDBJ databases">
        <title>The whipworm genome and dual-species transcriptomics of an intimate host-pathogen interaction.</title>
        <authorList>
            <person name="Foth B.J."/>
            <person name="Tsai I.J."/>
            <person name="Reid A.J."/>
            <person name="Bancroft A.J."/>
            <person name="Nichol S."/>
            <person name="Tracey A."/>
            <person name="Holroyd N."/>
            <person name="Cotton J.A."/>
            <person name="Stanley E.J."/>
            <person name="Zarowiecki M."/>
            <person name="Liu J.Z."/>
            <person name="Huckvale T."/>
            <person name="Cooper P.J."/>
            <person name="Grencis R.K."/>
            <person name="Berriman M."/>
        </authorList>
    </citation>
    <scope>NUCLEOTIDE SEQUENCE [LARGE SCALE GENOMIC DNA]</scope>
</reference>